<dbReference type="OrthoDB" id="6110130at2759"/>
<evidence type="ECO:0000313" key="4">
    <source>
        <dbReference type="Proteomes" id="UP000838756"/>
    </source>
</evidence>
<reference evidence="3" key="1">
    <citation type="submission" date="2022-03" db="EMBL/GenBank/DDBJ databases">
        <authorList>
            <person name="Lindestad O."/>
        </authorList>
    </citation>
    <scope>NUCLEOTIDE SEQUENCE</scope>
</reference>
<dbReference type="Proteomes" id="UP000838756">
    <property type="component" value="Unassembled WGS sequence"/>
</dbReference>
<feature type="domain" description="C2H2-type" evidence="2">
    <location>
        <begin position="140"/>
        <end position="163"/>
    </location>
</feature>
<feature type="non-terminal residue" evidence="3">
    <location>
        <position position="1"/>
    </location>
</feature>
<feature type="region of interest" description="Disordered" evidence="1">
    <location>
        <begin position="292"/>
        <end position="317"/>
    </location>
</feature>
<name>A0A8S4QAH8_9NEOP</name>
<proteinExistence type="predicted"/>
<dbReference type="Gene3D" id="3.30.160.60">
    <property type="entry name" value="Classic Zinc Finger"/>
    <property type="match status" value="1"/>
</dbReference>
<evidence type="ECO:0000313" key="3">
    <source>
        <dbReference type="EMBL" id="CAH2207699.1"/>
    </source>
</evidence>
<accession>A0A8S4QAH8</accession>
<keyword evidence="4" id="KW-1185">Reference proteome</keyword>
<dbReference type="SMART" id="SM00355">
    <property type="entry name" value="ZnF_C2H2"/>
    <property type="match status" value="3"/>
</dbReference>
<feature type="domain" description="C2H2-type" evidence="2">
    <location>
        <begin position="176"/>
        <end position="196"/>
    </location>
</feature>
<protein>
    <submittedName>
        <fullName evidence="3">Jg27015 protein</fullName>
    </submittedName>
</protein>
<gene>
    <name evidence="3" type="primary">jg27015</name>
    <name evidence="3" type="ORF">PAEG_LOCUS319</name>
</gene>
<feature type="domain" description="C2H2-type" evidence="2">
    <location>
        <begin position="111"/>
        <end position="134"/>
    </location>
</feature>
<dbReference type="EMBL" id="CAKXAJ010001037">
    <property type="protein sequence ID" value="CAH2207699.1"/>
    <property type="molecule type" value="Genomic_DNA"/>
</dbReference>
<organism evidence="3 4">
    <name type="scientific">Pararge aegeria aegeria</name>
    <dbReference type="NCBI Taxonomy" id="348720"/>
    <lineage>
        <taxon>Eukaryota</taxon>
        <taxon>Metazoa</taxon>
        <taxon>Ecdysozoa</taxon>
        <taxon>Arthropoda</taxon>
        <taxon>Hexapoda</taxon>
        <taxon>Insecta</taxon>
        <taxon>Pterygota</taxon>
        <taxon>Neoptera</taxon>
        <taxon>Endopterygota</taxon>
        <taxon>Lepidoptera</taxon>
        <taxon>Glossata</taxon>
        <taxon>Ditrysia</taxon>
        <taxon>Papilionoidea</taxon>
        <taxon>Nymphalidae</taxon>
        <taxon>Satyrinae</taxon>
        <taxon>Satyrini</taxon>
        <taxon>Parargina</taxon>
        <taxon>Pararge</taxon>
    </lineage>
</organism>
<evidence type="ECO:0000256" key="1">
    <source>
        <dbReference type="SAM" id="MobiDB-lite"/>
    </source>
</evidence>
<sequence>CSDEEDAIVIKEKADSIEEIKDVTDLTIEKIVTGKSDNYFDMSLGKFFMDIGLNFVQEYVQNDLLKQQNRKLYREKKGGHSTKSTETSIVALTKNLEISKENNAPYRFKQIKCEFCSFKSESLLAMSHHLETPHMKNNVYKCNFCEYDSKSPHDILYHMEAEHNTRGRLERAPAYHQCANCPFEDNGKGKLARHLIACAKKFKPEFNLSPPIEWEPPAKIPKMARARNQMLGSYQSMFNKGPNISNNFGRPVMNNLGSCSTYRPRGRSPMGVPTRLTPVQGIPIIRSGMMGRNHPAQQTSSNFSGDNTHIPPSSPKVSVACVMGTKITEE</sequence>
<comment type="caution">
    <text evidence="3">The sequence shown here is derived from an EMBL/GenBank/DDBJ whole genome shotgun (WGS) entry which is preliminary data.</text>
</comment>
<dbReference type="InterPro" id="IPR013087">
    <property type="entry name" value="Znf_C2H2_type"/>
</dbReference>
<evidence type="ECO:0000259" key="2">
    <source>
        <dbReference type="SMART" id="SM00355"/>
    </source>
</evidence>
<dbReference type="AlphaFoldDB" id="A0A8S4QAH8"/>
<feature type="compositionally biased region" description="Polar residues" evidence="1">
    <location>
        <begin position="295"/>
        <end position="311"/>
    </location>
</feature>